<evidence type="ECO:0000313" key="1">
    <source>
        <dbReference type="EMBL" id="PTW62595.1"/>
    </source>
</evidence>
<keyword evidence="2" id="KW-1185">Reference proteome</keyword>
<organism evidence="1 2">
    <name type="scientific">Breoghania corrubedonensis</name>
    <dbReference type="NCBI Taxonomy" id="665038"/>
    <lineage>
        <taxon>Bacteria</taxon>
        <taxon>Pseudomonadati</taxon>
        <taxon>Pseudomonadota</taxon>
        <taxon>Alphaproteobacteria</taxon>
        <taxon>Hyphomicrobiales</taxon>
        <taxon>Stappiaceae</taxon>
        <taxon>Breoghania</taxon>
    </lineage>
</organism>
<reference evidence="1 2" key="1">
    <citation type="submission" date="2018-04" db="EMBL/GenBank/DDBJ databases">
        <title>Genomic Encyclopedia of Archaeal and Bacterial Type Strains, Phase II (KMG-II): from individual species to whole genera.</title>
        <authorList>
            <person name="Goeker M."/>
        </authorList>
    </citation>
    <scope>NUCLEOTIDE SEQUENCE [LARGE SCALE GENOMIC DNA]</scope>
    <source>
        <strain evidence="1 2">DSM 23382</strain>
    </source>
</reference>
<dbReference type="Proteomes" id="UP000244081">
    <property type="component" value="Unassembled WGS sequence"/>
</dbReference>
<name>A0A2T5VFR8_9HYPH</name>
<dbReference type="InterPro" id="IPR009531">
    <property type="entry name" value="DUF1150"/>
</dbReference>
<dbReference type="EMBL" id="QAYG01000001">
    <property type="protein sequence ID" value="PTW62595.1"/>
    <property type="molecule type" value="Genomic_DNA"/>
</dbReference>
<dbReference type="AlphaFoldDB" id="A0A2T5VFR8"/>
<sequence length="83" mass="9112">MTENLKNMHEEAFAHLGDGHIAYIRQLRSEDINDLFPSAPQMAEGLKLWALLAADGSPIMLSDSRDAILANAVENELTPVSVH</sequence>
<gene>
    <name evidence="1" type="ORF">C8N35_101641</name>
</gene>
<dbReference type="Pfam" id="PF06620">
    <property type="entry name" value="DUF1150"/>
    <property type="match status" value="1"/>
</dbReference>
<proteinExistence type="predicted"/>
<dbReference type="RefSeq" id="WP_107988144.1">
    <property type="nucleotide sequence ID" value="NZ_QAYG01000001.1"/>
</dbReference>
<accession>A0A2T5VFR8</accession>
<comment type="caution">
    <text evidence="1">The sequence shown here is derived from an EMBL/GenBank/DDBJ whole genome shotgun (WGS) entry which is preliminary data.</text>
</comment>
<dbReference type="OrthoDB" id="7865555at2"/>
<evidence type="ECO:0000313" key="2">
    <source>
        <dbReference type="Proteomes" id="UP000244081"/>
    </source>
</evidence>
<protein>
    <recommendedName>
        <fullName evidence="3">DUF1150 family protein</fullName>
    </recommendedName>
</protein>
<evidence type="ECO:0008006" key="3">
    <source>
        <dbReference type="Google" id="ProtNLM"/>
    </source>
</evidence>